<evidence type="ECO:0000313" key="2">
    <source>
        <dbReference type="EMBL" id="PSK81831.1"/>
    </source>
</evidence>
<dbReference type="Proteomes" id="UP000193495">
    <property type="component" value="Unassembled WGS sequence"/>
</dbReference>
<reference evidence="3 4" key="1">
    <citation type="submission" date="2017-03" db="EMBL/GenBank/DDBJ databases">
        <authorList>
            <person name="Afonso C.L."/>
            <person name="Miller P.J."/>
            <person name="Scott M.A."/>
            <person name="Spackman E."/>
            <person name="Goraichik I."/>
            <person name="Dimitrov K.M."/>
            <person name="Suarez D.L."/>
            <person name="Swayne D.E."/>
        </authorList>
    </citation>
    <scope>NUCLEOTIDE SEQUENCE [LARGE SCALE GENOMIC DNA]</scope>
    <source>
        <strain evidence="3 4">CECT 8367</strain>
    </source>
</reference>
<dbReference type="EMBL" id="PYGB01000014">
    <property type="protein sequence ID" value="PSK81831.1"/>
    <property type="molecule type" value="Genomic_DNA"/>
</dbReference>
<dbReference type="CDD" id="cd00293">
    <property type="entry name" value="USP-like"/>
    <property type="match status" value="1"/>
</dbReference>
<feature type="domain" description="UspA" evidence="1">
    <location>
        <begin position="1"/>
        <end position="137"/>
    </location>
</feature>
<dbReference type="AlphaFoldDB" id="A0A1X6Z396"/>
<evidence type="ECO:0000313" key="4">
    <source>
        <dbReference type="Proteomes" id="UP000193495"/>
    </source>
</evidence>
<proteinExistence type="predicted"/>
<organism evidence="3 4">
    <name type="scientific">Limimaricola soesokkakensis</name>
    <dbReference type="NCBI Taxonomy" id="1343159"/>
    <lineage>
        <taxon>Bacteria</taxon>
        <taxon>Pseudomonadati</taxon>
        <taxon>Pseudomonadota</taxon>
        <taxon>Alphaproteobacteria</taxon>
        <taxon>Rhodobacterales</taxon>
        <taxon>Paracoccaceae</taxon>
        <taxon>Limimaricola</taxon>
    </lineage>
</organism>
<sequence length="144" mass="15680">MFRHIVVPVDLRHLDQMQRALRVAADMARHYGARVTYISATPSAPSTIARNPEEFEGKLRAFAASRSEVDGAQAASHMFVVNDLSGDLDHFLSREIDGLNPDLVIMASHRPGAGDYFWPSHGGHVAAHVAASVLLVREDVTLPG</sequence>
<dbReference type="InterPro" id="IPR006016">
    <property type="entry name" value="UspA"/>
</dbReference>
<dbReference type="Pfam" id="PF00582">
    <property type="entry name" value="Usp"/>
    <property type="match status" value="1"/>
</dbReference>
<reference evidence="2 5" key="2">
    <citation type="submission" date="2018-03" db="EMBL/GenBank/DDBJ databases">
        <title>Genomic Encyclopedia of Archaeal and Bacterial Type Strains, Phase II (KMG-II): from individual species to whole genera.</title>
        <authorList>
            <person name="Goeker M."/>
        </authorList>
    </citation>
    <scope>NUCLEOTIDE SEQUENCE [LARGE SCALE GENOMIC DNA]</scope>
    <source>
        <strain evidence="2 5">DSM 29956</strain>
    </source>
</reference>
<dbReference type="InterPro" id="IPR014729">
    <property type="entry name" value="Rossmann-like_a/b/a_fold"/>
</dbReference>
<name>A0A1X6Z396_9RHOB</name>
<dbReference type="Gene3D" id="3.40.50.620">
    <property type="entry name" value="HUPs"/>
    <property type="match status" value="1"/>
</dbReference>
<accession>A0A1X6Z396</accession>
<dbReference type="RefSeq" id="WP_165761417.1">
    <property type="nucleotide sequence ID" value="NZ_FWFY01000004.1"/>
</dbReference>
<dbReference type="SUPFAM" id="SSF52402">
    <property type="entry name" value="Adenine nucleotide alpha hydrolases-like"/>
    <property type="match status" value="1"/>
</dbReference>
<evidence type="ECO:0000313" key="5">
    <source>
        <dbReference type="Proteomes" id="UP000240624"/>
    </source>
</evidence>
<keyword evidence="5" id="KW-1185">Reference proteome</keyword>
<protein>
    <submittedName>
        <fullName evidence="2">Nucleotide-binding universal stress UspA family protein</fullName>
    </submittedName>
    <submittedName>
        <fullName evidence="3">Universal stress protein family protein</fullName>
    </submittedName>
</protein>
<dbReference type="EMBL" id="FWFY01000004">
    <property type="protein sequence ID" value="SLN39476.1"/>
    <property type="molecule type" value="Genomic_DNA"/>
</dbReference>
<gene>
    <name evidence="2" type="ORF">CLV79_11449</name>
    <name evidence="3" type="ORF">LOS8367_01593</name>
</gene>
<evidence type="ECO:0000259" key="1">
    <source>
        <dbReference type="Pfam" id="PF00582"/>
    </source>
</evidence>
<evidence type="ECO:0000313" key="3">
    <source>
        <dbReference type="EMBL" id="SLN39476.1"/>
    </source>
</evidence>
<dbReference type="Proteomes" id="UP000240624">
    <property type="component" value="Unassembled WGS sequence"/>
</dbReference>